<dbReference type="Proteomes" id="UP000799429">
    <property type="component" value="Unassembled WGS sequence"/>
</dbReference>
<evidence type="ECO:0000313" key="2">
    <source>
        <dbReference type="EMBL" id="KAF2838389.1"/>
    </source>
</evidence>
<reference evidence="2" key="1">
    <citation type="journal article" date="2020" name="Stud. Mycol.">
        <title>101 Dothideomycetes genomes: a test case for predicting lifestyles and emergence of pathogens.</title>
        <authorList>
            <person name="Haridas S."/>
            <person name="Albert R."/>
            <person name="Binder M."/>
            <person name="Bloem J."/>
            <person name="Labutti K."/>
            <person name="Salamov A."/>
            <person name="Andreopoulos B."/>
            <person name="Baker S."/>
            <person name="Barry K."/>
            <person name="Bills G."/>
            <person name="Bluhm B."/>
            <person name="Cannon C."/>
            <person name="Castanera R."/>
            <person name="Culley D."/>
            <person name="Daum C."/>
            <person name="Ezra D."/>
            <person name="Gonzalez J."/>
            <person name="Henrissat B."/>
            <person name="Kuo A."/>
            <person name="Liang C."/>
            <person name="Lipzen A."/>
            <person name="Lutzoni F."/>
            <person name="Magnuson J."/>
            <person name="Mondo S."/>
            <person name="Nolan M."/>
            <person name="Ohm R."/>
            <person name="Pangilinan J."/>
            <person name="Park H.-J."/>
            <person name="Ramirez L."/>
            <person name="Alfaro M."/>
            <person name="Sun H."/>
            <person name="Tritt A."/>
            <person name="Yoshinaga Y."/>
            <person name="Zwiers L.-H."/>
            <person name="Turgeon B."/>
            <person name="Goodwin S."/>
            <person name="Spatafora J."/>
            <person name="Crous P."/>
            <person name="Grigoriev I."/>
        </authorList>
    </citation>
    <scope>NUCLEOTIDE SEQUENCE</scope>
    <source>
        <strain evidence="2">CBS 101060</strain>
    </source>
</reference>
<keyword evidence="3" id="KW-1185">Reference proteome</keyword>
<sequence>MEIDLGNEGGRLGQTLNLHPSYHGSGKETAWKMHVAPPFPLRAPPTSPQLINTDSASPSLVDPSFPCSDAPTPIYRNSTPYDQPKSTFASRTLIFRDLGKSSIPRTIRGRKRKKQKGLIC</sequence>
<feature type="region of interest" description="Disordered" evidence="1">
    <location>
        <begin position="1"/>
        <end position="23"/>
    </location>
</feature>
<feature type="region of interest" description="Disordered" evidence="1">
    <location>
        <begin position="42"/>
        <end position="83"/>
    </location>
</feature>
<accession>A0A9P4S9D1</accession>
<protein>
    <submittedName>
        <fullName evidence="2">Uncharacterized protein</fullName>
    </submittedName>
</protein>
<evidence type="ECO:0000313" key="3">
    <source>
        <dbReference type="Proteomes" id="UP000799429"/>
    </source>
</evidence>
<evidence type="ECO:0000256" key="1">
    <source>
        <dbReference type="SAM" id="MobiDB-lite"/>
    </source>
</evidence>
<name>A0A9P4S9D1_9PEZI</name>
<dbReference type="AlphaFoldDB" id="A0A9P4S9D1"/>
<organism evidence="2 3">
    <name type="scientific">Patellaria atrata CBS 101060</name>
    <dbReference type="NCBI Taxonomy" id="1346257"/>
    <lineage>
        <taxon>Eukaryota</taxon>
        <taxon>Fungi</taxon>
        <taxon>Dikarya</taxon>
        <taxon>Ascomycota</taxon>
        <taxon>Pezizomycotina</taxon>
        <taxon>Dothideomycetes</taxon>
        <taxon>Dothideomycetes incertae sedis</taxon>
        <taxon>Patellariales</taxon>
        <taxon>Patellariaceae</taxon>
        <taxon>Patellaria</taxon>
    </lineage>
</organism>
<gene>
    <name evidence="2" type="ORF">M501DRAFT_877528</name>
</gene>
<proteinExistence type="predicted"/>
<dbReference type="EMBL" id="MU006097">
    <property type="protein sequence ID" value="KAF2838389.1"/>
    <property type="molecule type" value="Genomic_DNA"/>
</dbReference>
<comment type="caution">
    <text evidence="2">The sequence shown here is derived from an EMBL/GenBank/DDBJ whole genome shotgun (WGS) entry which is preliminary data.</text>
</comment>
<feature type="compositionally biased region" description="Polar residues" evidence="1">
    <location>
        <begin position="48"/>
        <end position="58"/>
    </location>
</feature>